<dbReference type="Pfam" id="PF07287">
    <property type="entry name" value="AtuA"/>
    <property type="match status" value="1"/>
</dbReference>
<evidence type="ECO:0000313" key="2">
    <source>
        <dbReference type="EMBL" id="NLD32434.1"/>
    </source>
</evidence>
<feature type="non-terminal residue" evidence="2">
    <location>
        <position position="1"/>
    </location>
</feature>
<comment type="caution">
    <text evidence="2">The sequence shown here is derived from an EMBL/GenBank/DDBJ whole genome shotgun (WGS) entry which is preliminary data.</text>
</comment>
<evidence type="ECO:0000313" key="3">
    <source>
        <dbReference type="Proteomes" id="UP000589373"/>
    </source>
</evidence>
<organism evidence="2 3">
    <name type="scientific">Trichococcus flocculiformis</name>
    <dbReference type="NCBI Taxonomy" id="82803"/>
    <lineage>
        <taxon>Bacteria</taxon>
        <taxon>Bacillati</taxon>
        <taxon>Bacillota</taxon>
        <taxon>Bacilli</taxon>
        <taxon>Lactobacillales</taxon>
        <taxon>Carnobacteriaceae</taxon>
        <taxon>Trichococcus</taxon>
    </lineage>
</organism>
<dbReference type="InterPro" id="IPR010839">
    <property type="entry name" value="AtuA_N"/>
</dbReference>
<sequence>ADPSLFVAPILYHFEWLHTEYDKVGQALLLGHLMECCTQITGGFYADPGYKDLEDLHKLGHPIAEIDENGSFFITKLKNTGGAVTIDICKEQLLYEIGNPSEYVTPDGIADFSKVVFREKEKNIVEACNADSRERTNQYKVNVCYDAGFEGVGEISYGGRTALERARLAADIIKKRWEIIGVQPEESKFDYIGYDSLFGGVISNKISDALPYEVRLRISVLTKDERTAKRLLRELQCMYINGPAGSCGITTRIDRLIAIENILVDRSDVKYSVRIEEI</sequence>
<evidence type="ECO:0000259" key="1">
    <source>
        <dbReference type="Pfam" id="PF07287"/>
    </source>
</evidence>
<dbReference type="RefSeq" id="WP_276647034.1">
    <property type="nucleotide sequence ID" value="NZ_JAAZCD010000212.1"/>
</dbReference>
<name>A0A847D7Q2_9LACT</name>
<dbReference type="EMBL" id="JAAZCD010000212">
    <property type="protein sequence ID" value="NLD32434.1"/>
    <property type="molecule type" value="Genomic_DNA"/>
</dbReference>
<reference evidence="2 3" key="1">
    <citation type="journal article" date="2020" name="Biotechnol. Biofuels">
        <title>New insights from the biogas microbiome by comprehensive genome-resolved metagenomics of nearly 1600 species originating from multiple anaerobic digesters.</title>
        <authorList>
            <person name="Campanaro S."/>
            <person name="Treu L."/>
            <person name="Rodriguez-R L.M."/>
            <person name="Kovalovszki A."/>
            <person name="Ziels R.M."/>
            <person name="Maus I."/>
            <person name="Zhu X."/>
            <person name="Kougias P.G."/>
            <person name="Basile A."/>
            <person name="Luo G."/>
            <person name="Schluter A."/>
            <person name="Konstantinidis K.T."/>
            <person name="Angelidaki I."/>
        </authorList>
    </citation>
    <scope>NUCLEOTIDE SEQUENCE [LARGE SCALE GENOMIC DNA]</scope>
    <source>
        <strain evidence="2">AS07pgkLD_105</strain>
    </source>
</reference>
<gene>
    <name evidence="2" type="ORF">GX662_09325</name>
</gene>
<protein>
    <submittedName>
        <fullName evidence="2">DUF1446 domain-containing protein</fullName>
    </submittedName>
</protein>
<dbReference type="AlphaFoldDB" id="A0A847D7Q2"/>
<dbReference type="PANTHER" id="PTHR47472">
    <property type="entry name" value="PROPIONYL-COA CARBOXYLASE"/>
    <property type="match status" value="1"/>
</dbReference>
<dbReference type="PANTHER" id="PTHR47472:SF1">
    <property type="entry name" value="DUF1446-DOMAIN-CONTAINING PROTEIN"/>
    <property type="match status" value="1"/>
</dbReference>
<dbReference type="Proteomes" id="UP000589373">
    <property type="component" value="Unassembled WGS sequence"/>
</dbReference>
<accession>A0A847D7Q2</accession>
<proteinExistence type="predicted"/>
<feature type="domain" description="Acyclic terpene utilisation N-terminal" evidence="1">
    <location>
        <begin position="1"/>
        <end position="274"/>
    </location>
</feature>